<evidence type="ECO:0000313" key="2">
    <source>
        <dbReference type="EMBL" id="GIY31500.1"/>
    </source>
</evidence>
<feature type="compositionally biased region" description="Basic and acidic residues" evidence="1">
    <location>
        <begin position="1"/>
        <end position="17"/>
    </location>
</feature>
<proteinExistence type="predicted"/>
<accession>A0AAV4SBF2</accession>
<feature type="region of interest" description="Disordered" evidence="1">
    <location>
        <begin position="1"/>
        <end position="41"/>
    </location>
</feature>
<protein>
    <submittedName>
        <fullName evidence="2">Uncharacterized protein</fullName>
    </submittedName>
</protein>
<name>A0AAV4SBF2_9ARAC</name>
<reference evidence="2 3" key="1">
    <citation type="submission" date="2021-06" db="EMBL/GenBank/DDBJ databases">
        <title>Caerostris darwini draft genome.</title>
        <authorList>
            <person name="Kono N."/>
            <person name="Arakawa K."/>
        </authorList>
    </citation>
    <scope>NUCLEOTIDE SEQUENCE [LARGE SCALE GENOMIC DNA]</scope>
</reference>
<dbReference type="EMBL" id="BPLQ01007676">
    <property type="protein sequence ID" value="GIY31500.1"/>
    <property type="molecule type" value="Genomic_DNA"/>
</dbReference>
<evidence type="ECO:0000313" key="3">
    <source>
        <dbReference type="Proteomes" id="UP001054837"/>
    </source>
</evidence>
<keyword evidence="3" id="KW-1185">Reference proteome</keyword>
<gene>
    <name evidence="2" type="ORF">CDAR_78311</name>
</gene>
<dbReference type="Proteomes" id="UP001054837">
    <property type="component" value="Unassembled WGS sequence"/>
</dbReference>
<sequence length="120" mass="14228">MDLGDINRNKKKISERYFKHKKGTERKKNGRKKHEEEIEEKDDISVMKPRNIKMKILGCLKCSAFKNSLVIWKMPTTLLLNQTRDRQLARSWHVLDKALKWMELQLPSAATHRQADTRLN</sequence>
<comment type="caution">
    <text evidence="2">The sequence shown here is derived from an EMBL/GenBank/DDBJ whole genome shotgun (WGS) entry which is preliminary data.</text>
</comment>
<dbReference type="AlphaFoldDB" id="A0AAV4SBF2"/>
<feature type="compositionally biased region" description="Basic residues" evidence="1">
    <location>
        <begin position="18"/>
        <end position="32"/>
    </location>
</feature>
<evidence type="ECO:0000256" key="1">
    <source>
        <dbReference type="SAM" id="MobiDB-lite"/>
    </source>
</evidence>
<organism evidence="2 3">
    <name type="scientific">Caerostris darwini</name>
    <dbReference type="NCBI Taxonomy" id="1538125"/>
    <lineage>
        <taxon>Eukaryota</taxon>
        <taxon>Metazoa</taxon>
        <taxon>Ecdysozoa</taxon>
        <taxon>Arthropoda</taxon>
        <taxon>Chelicerata</taxon>
        <taxon>Arachnida</taxon>
        <taxon>Araneae</taxon>
        <taxon>Araneomorphae</taxon>
        <taxon>Entelegynae</taxon>
        <taxon>Araneoidea</taxon>
        <taxon>Araneidae</taxon>
        <taxon>Caerostris</taxon>
    </lineage>
</organism>